<protein>
    <recommendedName>
        <fullName evidence="4">Transposase</fullName>
    </recommendedName>
</protein>
<gene>
    <name evidence="2" type="ORF">AB0K95_32240</name>
</gene>
<organism evidence="2 3">
    <name type="scientific">Streptomyces werraensis</name>
    <dbReference type="NCBI Taxonomy" id="68284"/>
    <lineage>
        <taxon>Bacteria</taxon>
        <taxon>Bacillati</taxon>
        <taxon>Actinomycetota</taxon>
        <taxon>Actinomycetes</taxon>
        <taxon>Kitasatosporales</taxon>
        <taxon>Streptomycetaceae</taxon>
        <taxon>Streptomyces</taxon>
    </lineage>
</organism>
<evidence type="ECO:0000256" key="1">
    <source>
        <dbReference type="SAM" id="MobiDB-lite"/>
    </source>
</evidence>
<evidence type="ECO:0008006" key="4">
    <source>
        <dbReference type="Google" id="ProtNLM"/>
    </source>
</evidence>
<reference evidence="2 3" key="1">
    <citation type="submission" date="2024-06" db="EMBL/GenBank/DDBJ databases">
        <title>The Natural Products Discovery Center: Release of the First 8490 Sequenced Strains for Exploring Actinobacteria Biosynthetic Diversity.</title>
        <authorList>
            <person name="Kalkreuter E."/>
            <person name="Kautsar S.A."/>
            <person name="Yang D."/>
            <person name="Bader C.D."/>
            <person name="Teijaro C.N."/>
            <person name="Fluegel L."/>
            <person name="Davis C.M."/>
            <person name="Simpson J.R."/>
            <person name="Lauterbach L."/>
            <person name="Steele A.D."/>
            <person name="Gui C."/>
            <person name="Meng S."/>
            <person name="Li G."/>
            <person name="Viehrig K."/>
            <person name="Ye F."/>
            <person name="Su P."/>
            <person name="Kiefer A.F."/>
            <person name="Nichols A."/>
            <person name="Cepeda A.J."/>
            <person name="Yan W."/>
            <person name="Fan B."/>
            <person name="Jiang Y."/>
            <person name="Adhikari A."/>
            <person name="Zheng C.-J."/>
            <person name="Schuster L."/>
            <person name="Cowan T.M."/>
            <person name="Smanski M.J."/>
            <person name="Chevrette M.G."/>
            <person name="De Carvalho L.P.S."/>
            <person name="Shen B."/>
        </authorList>
    </citation>
    <scope>NUCLEOTIDE SEQUENCE [LARGE SCALE GENOMIC DNA]</scope>
    <source>
        <strain evidence="2 3">NPDC052768</strain>
    </source>
</reference>
<comment type="caution">
    <text evidence="2">The sequence shown here is derived from an EMBL/GenBank/DDBJ whole genome shotgun (WGS) entry which is preliminary data.</text>
</comment>
<keyword evidence="3" id="KW-1185">Reference proteome</keyword>
<dbReference type="EMBL" id="JBFATE010000023">
    <property type="protein sequence ID" value="MEV5249892.1"/>
    <property type="molecule type" value="Genomic_DNA"/>
</dbReference>
<proteinExistence type="predicted"/>
<name>A0ABV3JPJ7_9ACTN</name>
<feature type="region of interest" description="Disordered" evidence="1">
    <location>
        <begin position="26"/>
        <end position="56"/>
    </location>
</feature>
<accession>A0ABV3JPJ7</accession>
<dbReference type="RefSeq" id="WP_364027493.1">
    <property type="nucleotide sequence ID" value="NZ_JBFATE010000023.1"/>
</dbReference>
<dbReference type="Proteomes" id="UP001552527">
    <property type="component" value="Unassembled WGS sequence"/>
</dbReference>
<evidence type="ECO:0000313" key="3">
    <source>
        <dbReference type="Proteomes" id="UP001552527"/>
    </source>
</evidence>
<sequence length="56" mass="6313">MRFGRQAVVVLAHAITAPRTSWRIMRAPARETRAPTPVRDPDWVANRTHHDKGGTP</sequence>
<evidence type="ECO:0000313" key="2">
    <source>
        <dbReference type="EMBL" id="MEV5249892.1"/>
    </source>
</evidence>